<evidence type="ECO:0000256" key="3">
    <source>
        <dbReference type="ARBA" id="ARBA00023002"/>
    </source>
</evidence>
<comment type="pathway">
    <text evidence="1">Lipid metabolism; butanoate metabolism.</text>
</comment>
<evidence type="ECO:0000313" key="8">
    <source>
        <dbReference type="Proteomes" id="UP001201873"/>
    </source>
</evidence>
<feature type="compositionally biased region" description="Low complexity" evidence="4">
    <location>
        <begin position="309"/>
        <end position="318"/>
    </location>
</feature>
<keyword evidence="8" id="KW-1185">Reference proteome</keyword>
<feature type="region of interest" description="Disordered" evidence="4">
    <location>
        <begin position="289"/>
        <end position="318"/>
    </location>
</feature>
<organism evidence="7 8">
    <name type="scientific">Frankia umida</name>
    <dbReference type="NCBI Taxonomy" id="573489"/>
    <lineage>
        <taxon>Bacteria</taxon>
        <taxon>Bacillati</taxon>
        <taxon>Actinomycetota</taxon>
        <taxon>Actinomycetes</taxon>
        <taxon>Frankiales</taxon>
        <taxon>Frankiaceae</taxon>
        <taxon>Frankia</taxon>
    </lineage>
</organism>
<evidence type="ECO:0000259" key="5">
    <source>
        <dbReference type="Pfam" id="PF00725"/>
    </source>
</evidence>
<dbReference type="PANTHER" id="PTHR48075">
    <property type="entry name" value="3-HYDROXYACYL-COA DEHYDROGENASE FAMILY PROTEIN"/>
    <property type="match status" value="1"/>
</dbReference>
<dbReference type="Gene3D" id="1.10.1040.10">
    <property type="entry name" value="N-(1-d-carboxylethyl)-l-norvaline Dehydrogenase, domain 2"/>
    <property type="match status" value="2"/>
</dbReference>
<dbReference type="SUPFAM" id="SSF48179">
    <property type="entry name" value="6-phosphogluconate dehydrogenase C-terminal domain-like"/>
    <property type="match status" value="2"/>
</dbReference>
<dbReference type="EMBL" id="JALKFT010000006">
    <property type="protein sequence ID" value="MCK9875870.1"/>
    <property type="molecule type" value="Genomic_DNA"/>
</dbReference>
<dbReference type="SUPFAM" id="SSF51735">
    <property type="entry name" value="NAD(P)-binding Rossmann-fold domains"/>
    <property type="match status" value="2"/>
</dbReference>
<gene>
    <name evidence="7" type="ORF">MXD59_08805</name>
</gene>
<protein>
    <submittedName>
        <fullName evidence="7">3-hydroxyacyl-CoA dehydrogenase NAD-binding domain-containing protein</fullName>
    </submittedName>
</protein>
<dbReference type="Proteomes" id="UP001201873">
    <property type="component" value="Unassembled WGS sequence"/>
</dbReference>
<dbReference type="Gene3D" id="3.40.50.720">
    <property type="entry name" value="NAD(P)-binding Rossmann-like Domain"/>
    <property type="match status" value="2"/>
</dbReference>
<proteinExistence type="inferred from homology"/>
<evidence type="ECO:0000313" key="7">
    <source>
        <dbReference type="EMBL" id="MCK9875870.1"/>
    </source>
</evidence>
<feature type="domain" description="3-hydroxyacyl-CoA dehydrogenase NAD binding" evidence="6">
    <location>
        <begin position="11"/>
        <end position="193"/>
    </location>
</feature>
<name>A0ABT0JWD5_9ACTN</name>
<evidence type="ECO:0000256" key="4">
    <source>
        <dbReference type="SAM" id="MobiDB-lite"/>
    </source>
</evidence>
<comment type="similarity">
    <text evidence="2">Belongs to the 3-hydroxyacyl-CoA dehydrogenase family.</text>
</comment>
<evidence type="ECO:0000256" key="1">
    <source>
        <dbReference type="ARBA" id="ARBA00005086"/>
    </source>
</evidence>
<keyword evidence="3" id="KW-0560">Oxidoreductase</keyword>
<dbReference type="Pfam" id="PF02737">
    <property type="entry name" value="3HCDH_N"/>
    <property type="match status" value="2"/>
</dbReference>
<feature type="domain" description="3-hydroxyacyl-CoA dehydrogenase NAD binding" evidence="6">
    <location>
        <begin position="328"/>
        <end position="509"/>
    </location>
</feature>
<dbReference type="InterPro" id="IPR008927">
    <property type="entry name" value="6-PGluconate_DH-like_C_sf"/>
</dbReference>
<reference evidence="7 8" key="1">
    <citation type="submission" date="2022-04" db="EMBL/GenBank/DDBJ databases">
        <title>Genome diversity in the genus Frankia.</title>
        <authorList>
            <person name="Carlos-Shanley C."/>
            <person name="Hahn D."/>
        </authorList>
    </citation>
    <scope>NUCLEOTIDE SEQUENCE [LARGE SCALE GENOMIC DNA]</scope>
    <source>
        <strain evidence="7 8">Ag45/Mut15</strain>
    </source>
</reference>
<dbReference type="InterPro" id="IPR006108">
    <property type="entry name" value="3HC_DH_C"/>
</dbReference>
<feature type="domain" description="3-hydroxyacyl-CoA dehydrogenase C-terminal" evidence="5">
    <location>
        <begin position="196"/>
        <end position="292"/>
    </location>
</feature>
<accession>A0ABT0JWD5</accession>
<feature type="domain" description="3-hydroxyacyl-CoA dehydrogenase C-terminal" evidence="5">
    <location>
        <begin position="512"/>
        <end position="607"/>
    </location>
</feature>
<evidence type="ECO:0000259" key="6">
    <source>
        <dbReference type="Pfam" id="PF02737"/>
    </source>
</evidence>
<evidence type="ECO:0000256" key="2">
    <source>
        <dbReference type="ARBA" id="ARBA00009463"/>
    </source>
</evidence>
<sequence>MAEMSLSERPIAVVGLGTMGAGIAEALARAGFTVVGIERDADALRRGGERVARSLERARAHGQLDAAGHDAVVARLRLGTDLAAVAAAGTSGCGLVIEAVEERLEAKAALLARLDELAAPDTVLATNTSSLSVLELAAGTGRPQRVLGMHWFNPAPVMRLVEVVRTVVTDPDALAMVVEVAEAAGKTPVVTADRAGFIANALLFGYLNDAVRMAEARFATASDIDTAMRLGCGHPMGPLALLDLIGLDTAREILDSMFAQTGDRRHAPAPLLGQLVAAGLLGRKSGRGFHTYPPATGPDSNGTVPGDPTPAAVPAAAAPPSRPVRVCGVVGGGTMALGITQVLLRSGHEVVVRVRRPDQADPAAAGGVRGRLDAALAAAVTRGRCTEDERAAALGRLRTTTDLGDLGDCDILIEAVVEDLAVKRALFSDLDKVARPGAVLATTTSSLPVIECATATSRPRDVVGMHWFNPAPAMRLVEVVPTVLTGAAATETVLALARAAGQQPVRCADRAGFIVNALLFPYLGDAIRMVAAHYATMEDIDTAMTLGCAHPMGPFALADVIGLDVTLAITRSLHEQFREPGLAPAALLEQLVRAGFLGRKTGRGFREHGRRAPV</sequence>
<dbReference type="Pfam" id="PF00725">
    <property type="entry name" value="3HCDH"/>
    <property type="match status" value="2"/>
</dbReference>
<dbReference type="PANTHER" id="PTHR48075:SF9">
    <property type="entry name" value="3-HYDROXYBUTYRYL-COA DEHYDROGENASE"/>
    <property type="match status" value="1"/>
</dbReference>
<dbReference type="InterPro" id="IPR013328">
    <property type="entry name" value="6PGD_dom2"/>
</dbReference>
<dbReference type="InterPro" id="IPR006176">
    <property type="entry name" value="3-OHacyl-CoA_DH_NAD-bd"/>
</dbReference>
<comment type="caution">
    <text evidence="7">The sequence shown here is derived from an EMBL/GenBank/DDBJ whole genome shotgun (WGS) entry which is preliminary data.</text>
</comment>
<dbReference type="InterPro" id="IPR036291">
    <property type="entry name" value="NAD(P)-bd_dom_sf"/>
</dbReference>